<feature type="transmembrane region" description="Helical" evidence="7">
    <location>
        <begin position="202"/>
        <end position="221"/>
    </location>
</feature>
<feature type="region of interest" description="Disordered" evidence="6">
    <location>
        <begin position="284"/>
        <end position="307"/>
    </location>
</feature>
<evidence type="ECO:0000256" key="5">
    <source>
        <dbReference type="ARBA" id="ARBA00038359"/>
    </source>
</evidence>
<proteinExistence type="inferred from homology"/>
<dbReference type="KEGG" id="act:ACLA_060120"/>
<feature type="transmembrane region" description="Helical" evidence="7">
    <location>
        <begin position="233"/>
        <end position="256"/>
    </location>
</feature>
<dbReference type="eggNOG" id="ENOG502SM6B">
    <property type="taxonomic scope" value="Eukaryota"/>
</dbReference>
<keyword evidence="2 7" id="KW-0812">Transmembrane</keyword>
<sequence length="357" mass="39471">MAASLSGMSLAIWMIVFTGVTTLVMALRLWAIHITRKGFQLSDYAILVAYVSACTMAALAWWAIANGLGSHTNELSDEEIGVQYKLIIASGMTWLVGTVCCKLSMLALYTTLFRAYKPIRILVWIVSGLVGAYFVAFLPIFLTQCHPISYGWDPVPGGGCRSLTLQEILSIVLNIVLDTIIALLPVPALWKLHMAIRNKVTIGAMFGMGLIVVAVMIWRLIITLDPDVNSDFVYGLSLIALVSFLELWLSMIIASLPALAPLFRRYIEPLFPSKRFNPNRPNLRAAERTIGSDPTRRPSGMQHRYGDPELGWSAGYYAKVVSGSRNSTQQSDDTNELVRNMQPNAIQMKREISVQAG</sequence>
<feature type="transmembrane region" description="Helical" evidence="7">
    <location>
        <begin position="12"/>
        <end position="32"/>
    </location>
</feature>
<reference evidence="9 10" key="1">
    <citation type="journal article" date="2008" name="PLoS Genet.">
        <title>Genomic islands in the pathogenic filamentous fungus Aspergillus fumigatus.</title>
        <authorList>
            <person name="Fedorova N.D."/>
            <person name="Khaldi N."/>
            <person name="Joardar V.S."/>
            <person name="Maiti R."/>
            <person name="Amedeo P."/>
            <person name="Anderson M.J."/>
            <person name="Crabtree J."/>
            <person name="Silva J.C."/>
            <person name="Badger J.H."/>
            <person name="Albarraq A."/>
            <person name="Angiuoli S."/>
            <person name="Bussey H."/>
            <person name="Bowyer P."/>
            <person name="Cotty P.J."/>
            <person name="Dyer P.S."/>
            <person name="Egan A."/>
            <person name="Galens K."/>
            <person name="Fraser-Liggett C.M."/>
            <person name="Haas B.J."/>
            <person name="Inman J.M."/>
            <person name="Kent R."/>
            <person name="Lemieux S."/>
            <person name="Malavazi I."/>
            <person name="Orvis J."/>
            <person name="Roemer T."/>
            <person name="Ronning C.M."/>
            <person name="Sundaram J.P."/>
            <person name="Sutton G."/>
            <person name="Turner G."/>
            <person name="Venter J.C."/>
            <person name="White O.R."/>
            <person name="Whitty B.R."/>
            <person name="Youngman P."/>
            <person name="Wolfe K.H."/>
            <person name="Goldman G.H."/>
            <person name="Wortman J.R."/>
            <person name="Jiang B."/>
            <person name="Denning D.W."/>
            <person name="Nierman W.C."/>
        </authorList>
    </citation>
    <scope>NUCLEOTIDE SEQUENCE [LARGE SCALE GENOMIC DNA]</scope>
    <source>
        <strain evidence="10">ATCC 1007 / CBS 513.65 / DSM 816 / NCTC 3887 / NRRL 1</strain>
    </source>
</reference>
<protein>
    <recommendedName>
        <fullName evidence="8">Rhodopsin domain-containing protein</fullName>
    </recommendedName>
</protein>
<evidence type="ECO:0000256" key="7">
    <source>
        <dbReference type="SAM" id="Phobius"/>
    </source>
</evidence>
<dbReference type="GO" id="GO:0016020">
    <property type="term" value="C:membrane"/>
    <property type="evidence" value="ECO:0007669"/>
    <property type="project" value="UniProtKB-SubCell"/>
</dbReference>
<dbReference type="GeneID" id="4708773"/>
<feature type="transmembrane region" description="Helical" evidence="7">
    <location>
        <begin position="84"/>
        <end position="109"/>
    </location>
</feature>
<evidence type="ECO:0000313" key="9">
    <source>
        <dbReference type="EMBL" id="EAW15345.1"/>
    </source>
</evidence>
<dbReference type="AlphaFoldDB" id="A1C4K5"/>
<keyword evidence="4 7" id="KW-0472">Membrane</keyword>
<dbReference type="InterPro" id="IPR049326">
    <property type="entry name" value="Rhodopsin_dom_fungi"/>
</dbReference>
<comment type="subcellular location">
    <subcellularLocation>
        <location evidence="1">Membrane</location>
        <topology evidence="1">Multi-pass membrane protein</topology>
    </subcellularLocation>
</comment>
<dbReference type="OMA" id="NGLGAHT"/>
<organism evidence="9 10">
    <name type="scientific">Aspergillus clavatus (strain ATCC 1007 / CBS 513.65 / DSM 816 / NCTC 3887 / NRRL 1 / QM 1276 / 107)</name>
    <dbReference type="NCBI Taxonomy" id="344612"/>
    <lineage>
        <taxon>Eukaryota</taxon>
        <taxon>Fungi</taxon>
        <taxon>Dikarya</taxon>
        <taxon>Ascomycota</taxon>
        <taxon>Pezizomycotina</taxon>
        <taxon>Eurotiomycetes</taxon>
        <taxon>Eurotiomycetidae</taxon>
        <taxon>Eurotiales</taxon>
        <taxon>Aspergillaceae</taxon>
        <taxon>Aspergillus</taxon>
        <taxon>Aspergillus subgen. Fumigati</taxon>
    </lineage>
</organism>
<feature type="domain" description="Rhodopsin" evidence="8">
    <location>
        <begin position="27"/>
        <end position="265"/>
    </location>
</feature>
<dbReference type="InterPro" id="IPR052337">
    <property type="entry name" value="SAT4-like"/>
</dbReference>
<keyword evidence="10" id="KW-1185">Reference proteome</keyword>
<evidence type="ECO:0000256" key="1">
    <source>
        <dbReference type="ARBA" id="ARBA00004141"/>
    </source>
</evidence>
<gene>
    <name evidence="9" type="ORF">ACLA_060120</name>
</gene>
<dbReference type="PANTHER" id="PTHR33048:SF47">
    <property type="entry name" value="INTEGRAL MEMBRANE PROTEIN-RELATED"/>
    <property type="match status" value="1"/>
</dbReference>
<feature type="compositionally biased region" description="Polar residues" evidence="6">
    <location>
        <begin position="323"/>
        <end position="332"/>
    </location>
</feature>
<dbReference type="OrthoDB" id="3529975at2759"/>
<feature type="transmembrane region" description="Helical" evidence="7">
    <location>
        <begin position="44"/>
        <end position="64"/>
    </location>
</feature>
<evidence type="ECO:0000256" key="3">
    <source>
        <dbReference type="ARBA" id="ARBA00022989"/>
    </source>
</evidence>
<evidence type="ECO:0000313" key="10">
    <source>
        <dbReference type="Proteomes" id="UP000006701"/>
    </source>
</evidence>
<name>A1C4K5_ASPCL</name>
<dbReference type="Proteomes" id="UP000006701">
    <property type="component" value="Unassembled WGS sequence"/>
</dbReference>
<accession>A1C4K5</accession>
<feature type="region of interest" description="Disordered" evidence="6">
    <location>
        <begin position="323"/>
        <end position="343"/>
    </location>
</feature>
<dbReference type="RefSeq" id="XP_001276771.1">
    <property type="nucleotide sequence ID" value="XM_001276770.1"/>
</dbReference>
<dbReference type="PANTHER" id="PTHR33048">
    <property type="entry name" value="PTH11-LIKE INTEGRAL MEMBRANE PROTEIN (AFU_ORTHOLOGUE AFUA_5G11245)"/>
    <property type="match status" value="1"/>
</dbReference>
<dbReference type="Pfam" id="PF20684">
    <property type="entry name" value="Fung_rhodopsin"/>
    <property type="match status" value="1"/>
</dbReference>
<evidence type="ECO:0000256" key="6">
    <source>
        <dbReference type="SAM" id="MobiDB-lite"/>
    </source>
</evidence>
<evidence type="ECO:0000256" key="2">
    <source>
        <dbReference type="ARBA" id="ARBA00022692"/>
    </source>
</evidence>
<feature type="transmembrane region" description="Helical" evidence="7">
    <location>
        <begin position="121"/>
        <end position="142"/>
    </location>
</feature>
<dbReference type="HOGENOM" id="CLU_028200_0_1_1"/>
<evidence type="ECO:0000259" key="8">
    <source>
        <dbReference type="Pfam" id="PF20684"/>
    </source>
</evidence>
<dbReference type="VEuPathDB" id="FungiDB:ACLA_060120"/>
<keyword evidence="3 7" id="KW-1133">Transmembrane helix</keyword>
<evidence type="ECO:0000256" key="4">
    <source>
        <dbReference type="ARBA" id="ARBA00023136"/>
    </source>
</evidence>
<dbReference type="EMBL" id="DS026990">
    <property type="protein sequence ID" value="EAW15345.1"/>
    <property type="molecule type" value="Genomic_DNA"/>
</dbReference>
<comment type="similarity">
    <text evidence="5">Belongs to the SAT4 family.</text>
</comment>
<feature type="transmembrane region" description="Helical" evidence="7">
    <location>
        <begin position="168"/>
        <end position="190"/>
    </location>
</feature>